<organism evidence="13 14">
    <name type="scientific">Mycteria americana</name>
    <name type="common">Wood stork</name>
    <dbReference type="NCBI Taxonomy" id="33587"/>
    <lineage>
        <taxon>Eukaryota</taxon>
        <taxon>Metazoa</taxon>
        <taxon>Chordata</taxon>
        <taxon>Craniata</taxon>
        <taxon>Vertebrata</taxon>
        <taxon>Euteleostomi</taxon>
        <taxon>Archelosauria</taxon>
        <taxon>Archosauria</taxon>
        <taxon>Dinosauria</taxon>
        <taxon>Saurischia</taxon>
        <taxon>Theropoda</taxon>
        <taxon>Coelurosauria</taxon>
        <taxon>Aves</taxon>
        <taxon>Neognathae</taxon>
        <taxon>Neoaves</taxon>
        <taxon>Aequornithes</taxon>
        <taxon>Ciconiiformes</taxon>
        <taxon>Ciconiidae</taxon>
        <taxon>Mycteria</taxon>
    </lineage>
</organism>
<keyword evidence="9" id="KW-0233">DNA recombination</keyword>
<dbReference type="InterPro" id="IPR012337">
    <property type="entry name" value="RNaseH-like_sf"/>
</dbReference>
<dbReference type="PROSITE" id="PS50994">
    <property type="entry name" value="INTEGRASE"/>
    <property type="match status" value="1"/>
</dbReference>
<dbReference type="InterPro" id="IPR051320">
    <property type="entry name" value="Viral_Replic_Matur_Polypro"/>
</dbReference>
<dbReference type="Gene3D" id="3.30.420.10">
    <property type="entry name" value="Ribonuclease H-like superfamily/Ribonuclease H"/>
    <property type="match status" value="2"/>
</dbReference>
<evidence type="ECO:0000256" key="6">
    <source>
        <dbReference type="ARBA" id="ARBA00022759"/>
    </source>
</evidence>
<protein>
    <recommendedName>
        <fullName evidence="2">ribonuclease H</fullName>
        <ecNumber evidence="2">3.1.26.4</ecNumber>
    </recommendedName>
</protein>
<dbReference type="Gene3D" id="2.40.70.10">
    <property type="entry name" value="Acid Proteases"/>
    <property type="match status" value="1"/>
</dbReference>
<dbReference type="Proteomes" id="UP001333110">
    <property type="component" value="Unassembled WGS sequence"/>
</dbReference>
<keyword evidence="6" id="KW-0255">Endonuclease</keyword>
<evidence type="ECO:0000256" key="7">
    <source>
        <dbReference type="ARBA" id="ARBA00022801"/>
    </source>
</evidence>
<keyword evidence="8" id="KW-0695">RNA-directed DNA polymerase</keyword>
<evidence type="ECO:0000256" key="3">
    <source>
        <dbReference type="ARBA" id="ARBA00022679"/>
    </source>
</evidence>
<gene>
    <name evidence="13" type="ORF">QYF61_024250</name>
</gene>
<evidence type="ECO:0000313" key="14">
    <source>
        <dbReference type="Proteomes" id="UP001333110"/>
    </source>
</evidence>
<feature type="region of interest" description="Disordered" evidence="10">
    <location>
        <begin position="875"/>
        <end position="901"/>
    </location>
</feature>
<comment type="caution">
    <text evidence="13">The sequence shown here is derived from an EMBL/GenBank/DDBJ whole genome shotgun (WGS) entry which is preliminary data.</text>
</comment>
<dbReference type="GO" id="GO:0006508">
    <property type="term" value="P:proteolysis"/>
    <property type="evidence" value="ECO:0007669"/>
    <property type="project" value="InterPro"/>
</dbReference>
<dbReference type="InterPro" id="IPR000477">
    <property type="entry name" value="RT_dom"/>
</dbReference>
<dbReference type="Pfam" id="PF00075">
    <property type="entry name" value="RNase_H"/>
    <property type="match status" value="1"/>
</dbReference>
<dbReference type="EC" id="3.1.26.4" evidence="2"/>
<dbReference type="SUPFAM" id="SSF53098">
    <property type="entry name" value="Ribonuclease H-like"/>
    <property type="match status" value="2"/>
</dbReference>
<dbReference type="Gene3D" id="3.10.10.10">
    <property type="entry name" value="HIV Type 1 Reverse Transcriptase, subunit A, domain 1"/>
    <property type="match status" value="1"/>
</dbReference>
<evidence type="ECO:0000256" key="4">
    <source>
        <dbReference type="ARBA" id="ARBA00022695"/>
    </source>
</evidence>
<dbReference type="AlphaFoldDB" id="A0AAN7P9Q9"/>
<dbReference type="PROSITE" id="PS50879">
    <property type="entry name" value="RNASE_H_1"/>
    <property type="match status" value="1"/>
</dbReference>
<feature type="compositionally biased region" description="Polar residues" evidence="10">
    <location>
        <begin position="875"/>
        <end position="894"/>
    </location>
</feature>
<dbReference type="PANTHER" id="PTHR33064:SF29">
    <property type="entry name" value="PEPTIDASE A2 DOMAIN-CONTAINING PROTEIN-RELATED"/>
    <property type="match status" value="1"/>
</dbReference>
<dbReference type="GO" id="GO:0015074">
    <property type="term" value="P:DNA integration"/>
    <property type="evidence" value="ECO:0007669"/>
    <property type="project" value="InterPro"/>
</dbReference>
<dbReference type="GO" id="GO:0003964">
    <property type="term" value="F:RNA-directed DNA polymerase activity"/>
    <property type="evidence" value="ECO:0007669"/>
    <property type="project" value="UniProtKB-KW"/>
</dbReference>
<dbReference type="InterPro" id="IPR043502">
    <property type="entry name" value="DNA/RNA_pol_sf"/>
</dbReference>
<dbReference type="InterPro" id="IPR001969">
    <property type="entry name" value="Aspartic_peptidase_AS"/>
</dbReference>
<comment type="similarity">
    <text evidence="1">Belongs to the beta type-B retroviral polymerase family. HERV class-II K(HML-2) pol subfamily.</text>
</comment>
<evidence type="ECO:0000256" key="1">
    <source>
        <dbReference type="ARBA" id="ARBA00010879"/>
    </source>
</evidence>
<dbReference type="InterPro" id="IPR036397">
    <property type="entry name" value="RNaseH_sf"/>
</dbReference>
<keyword evidence="7" id="KW-0378">Hydrolase</keyword>
<feature type="non-terminal residue" evidence="13">
    <location>
        <position position="901"/>
    </location>
</feature>
<feature type="domain" description="RNase H type-1" evidence="11">
    <location>
        <begin position="574"/>
        <end position="718"/>
    </location>
</feature>
<feature type="domain" description="Integrase catalytic" evidence="12">
    <location>
        <begin position="781"/>
        <end position="901"/>
    </location>
</feature>
<keyword evidence="4" id="KW-0548">Nucleotidyltransferase</keyword>
<evidence type="ECO:0000256" key="2">
    <source>
        <dbReference type="ARBA" id="ARBA00012180"/>
    </source>
</evidence>
<evidence type="ECO:0000256" key="5">
    <source>
        <dbReference type="ARBA" id="ARBA00022722"/>
    </source>
</evidence>
<evidence type="ECO:0000313" key="13">
    <source>
        <dbReference type="EMBL" id="KAK4822953.1"/>
    </source>
</evidence>
<dbReference type="Gene3D" id="3.30.70.270">
    <property type="match status" value="2"/>
</dbReference>
<evidence type="ECO:0000256" key="9">
    <source>
        <dbReference type="ARBA" id="ARBA00023172"/>
    </source>
</evidence>
<dbReference type="GO" id="GO:0004523">
    <property type="term" value="F:RNA-DNA hybrid ribonuclease activity"/>
    <property type="evidence" value="ECO:0007669"/>
    <property type="project" value="UniProtKB-EC"/>
</dbReference>
<sequence length="901" mass="100890">MAVFPGKLLLQFPVDSSPDRVEGLILLLILMKELLTHFYKKWVTNTMTRTRGALPPARSRKGTTRFTGVCGFDGLAHQTPQEYKALVDTGAQCTLMPSSDTGAEPICISGVTGGSQQLTALEAEVSLSGNEQQKHPIVTGPEAPCILGIDCLRRGYFKDMKGYRWAFGIAALETEENKQLSTLPGLSEHPSVVGLLRVEEQVPMATTTQYCTNRDSLIPIRKLICRLESQGVISKTHSPFNSPIWPVQKSNGEWRLKVDCRGLNEVMPLLSTAMPDMLELQYELESKAAKWYATTDITNAFFSIPLAAECRPQFAFTWRGVQYTWNQLPQGWKHSPTICHGLIQTALEQAEEVFEKGKKIVQILLKAGFAINQSKVKGPAQEIQFLGIKWQDGCRQIPMDVINKITAVSPPPSKKETQAFLGIVDFWRMHIPNYSLIVSPLYQVTWKKNDFNRGYKGSEARYAPTGKEILAAYKGVQAASEVVGTEAQLLLVPQLQVLGWMFKGRVPSTHRATDATWSKWVTMITQWAQIGNPSCPGILEVIMDWPEGKDFGISPEEEETHAEEAPLYNKLPENEKQYALFTDGSCCIVGKQRRWKAAVWSPIRQVVETAEGEGELSQFAEVKAIQLALETAEREKWPVSLYWLMDGGKCPVGQWKQSNWQRRGKPIWAAALWQDIAAQIENLVVKVCHTDAHIPKSRASEEHQNNQQVDQAVQMEVAQVDLDWQDKGELFIARGAHDTSGHQGRDATYRWARDQGLDLTMDTIAQVIHDCETCAASKQAKRLKPLWYGGRWMKYKHGEAWQTDYITLPQTRQGKRHVLTMVEATTRWLETYPVPHATARNTILGLEKFSPPSHRMGEEPFARISQIAADGCAQASSTQQVRTLASPQRGNGTTAKPEPGQ</sequence>
<proteinExistence type="inferred from homology"/>
<dbReference type="InterPro" id="IPR002156">
    <property type="entry name" value="RNaseH_domain"/>
</dbReference>
<dbReference type="GO" id="GO:0004190">
    <property type="term" value="F:aspartic-type endopeptidase activity"/>
    <property type="evidence" value="ECO:0007669"/>
    <property type="project" value="InterPro"/>
</dbReference>
<dbReference type="InterPro" id="IPR001584">
    <property type="entry name" value="Integrase_cat-core"/>
</dbReference>
<keyword evidence="5" id="KW-0540">Nuclease</keyword>
<dbReference type="PANTHER" id="PTHR33064">
    <property type="entry name" value="POL PROTEIN"/>
    <property type="match status" value="1"/>
</dbReference>
<name>A0AAN7P9Q9_MYCAM</name>
<dbReference type="InterPro" id="IPR043128">
    <property type="entry name" value="Rev_trsase/Diguanyl_cyclase"/>
</dbReference>
<reference evidence="13 14" key="1">
    <citation type="journal article" date="2023" name="J. Hered.">
        <title>Chromosome-level genome of the wood stork (Mycteria americana) provides insight into avian chromosome evolution.</title>
        <authorList>
            <person name="Flamio R. Jr."/>
            <person name="Ramstad K.M."/>
        </authorList>
    </citation>
    <scope>NUCLEOTIDE SEQUENCE [LARGE SCALE GENOMIC DNA]</scope>
    <source>
        <strain evidence="13">JAX WOST 10</strain>
    </source>
</reference>
<dbReference type="GO" id="GO:0006310">
    <property type="term" value="P:DNA recombination"/>
    <property type="evidence" value="ECO:0007669"/>
    <property type="project" value="UniProtKB-KW"/>
</dbReference>
<dbReference type="EMBL" id="JAUNZN010000004">
    <property type="protein sequence ID" value="KAK4822953.1"/>
    <property type="molecule type" value="Genomic_DNA"/>
</dbReference>
<evidence type="ECO:0000259" key="11">
    <source>
        <dbReference type="PROSITE" id="PS50879"/>
    </source>
</evidence>
<evidence type="ECO:0000256" key="8">
    <source>
        <dbReference type="ARBA" id="ARBA00022918"/>
    </source>
</evidence>
<keyword evidence="14" id="KW-1185">Reference proteome</keyword>
<dbReference type="SUPFAM" id="SSF50630">
    <property type="entry name" value="Acid proteases"/>
    <property type="match status" value="1"/>
</dbReference>
<evidence type="ECO:0000259" key="12">
    <source>
        <dbReference type="PROSITE" id="PS50994"/>
    </source>
</evidence>
<dbReference type="GO" id="GO:0003676">
    <property type="term" value="F:nucleic acid binding"/>
    <property type="evidence" value="ECO:0007669"/>
    <property type="project" value="InterPro"/>
</dbReference>
<keyword evidence="3" id="KW-0808">Transferase</keyword>
<dbReference type="Pfam" id="PF00078">
    <property type="entry name" value="RVT_1"/>
    <property type="match status" value="1"/>
</dbReference>
<dbReference type="SUPFAM" id="SSF56672">
    <property type="entry name" value="DNA/RNA polymerases"/>
    <property type="match status" value="1"/>
</dbReference>
<evidence type="ECO:0000256" key="10">
    <source>
        <dbReference type="SAM" id="MobiDB-lite"/>
    </source>
</evidence>
<dbReference type="InterPro" id="IPR021109">
    <property type="entry name" value="Peptidase_aspartic_dom_sf"/>
</dbReference>
<accession>A0AAN7P9Q9</accession>
<dbReference type="PROSITE" id="PS00141">
    <property type="entry name" value="ASP_PROTEASE"/>
    <property type="match status" value="1"/>
</dbReference>